<protein>
    <recommendedName>
        <fullName evidence="1">Tet-like 2OG-Fe(II) oxygenase domain-containing protein</fullName>
    </recommendedName>
</protein>
<evidence type="ECO:0000313" key="2">
    <source>
        <dbReference type="EMBL" id="OAV85490.1"/>
    </source>
</evidence>
<sequence length="430" mass="48586">TCWGQAYFAPAFVYNSTPVNQSPNFLPLLQTKPETGLDLSIRIRKRIRPNRASARWARYQAKAEISFILPTEEDESPQDPKNVKQAITAASGSKATFYYFVPPQRQHDPNPKELLTSQETLKKFYCGLSFGTCVIAPRGGPGFCKFQTIPFSAMSPDELQGWEKLVCFFLDQTDFVAPVKNNGPLMGGWMWACGWWKGMKKEGFGQYCSVGRLAAMIKKSQYNDQDEAAAYQEANEWIATHLQELAPLVFKEYCETLIKGNLPSMAHMEYPTPYNMFDFASFFTFTMHNFFNGPHADTNANTWTLLCWIPIFNPQKSNPDDPILADTGFDMIGGQFTFRDFQVYIDLNEVVGVTMCVFRSGTDTHQTLDGCSPSEKYTRIGFSCQMSEKMSNAVVAYIQSATKVAGQKQQIADAHNHIAKEKRKKISKMN</sequence>
<dbReference type="OMA" id="DTNANTW"/>
<evidence type="ECO:0000313" key="4">
    <source>
        <dbReference type="Proteomes" id="UP000005240"/>
    </source>
</evidence>
<dbReference type="EMBL" id="ADAS02004082">
    <property type="protein sequence ID" value="OAV85490.1"/>
    <property type="molecule type" value="Genomic_DNA"/>
</dbReference>
<evidence type="ECO:0000313" key="3">
    <source>
        <dbReference type="EnsemblFungi" id="PTTG_10802-t43_1-p1"/>
    </source>
</evidence>
<dbReference type="InterPro" id="IPR046798">
    <property type="entry name" value="2OG-FeII_Oxy_6"/>
</dbReference>
<reference evidence="2" key="2">
    <citation type="submission" date="2016-05" db="EMBL/GenBank/DDBJ databases">
        <title>Comparative analysis highlights variable genome content of wheat rusts and divergence of the mating loci.</title>
        <authorList>
            <person name="Cuomo C.A."/>
            <person name="Bakkeren G."/>
            <person name="Szabo L."/>
            <person name="Khalil H."/>
            <person name="Joly D."/>
            <person name="Goldberg J."/>
            <person name="Young S."/>
            <person name="Zeng Q."/>
            <person name="Fellers J."/>
        </authorList>
    </citation>
    <scope>NUCLEOTIDE SEQUENCE [LARGE SCALE GENOMIC DNA]</scope>
    <source>
        <strain evidence="2">1-1 BBBD Race 1</strain>
    </source>
</reference>
<dbReference type="AlphaFoldDB" id="A0A0C4FC50"/>
<reference evidence="3" key="4">
    <citation type="submission" date="2025-05" db="UniProtKB">
        <authorList>
            <consortium name="EnsemblFungi"/>
        </authorList>
    </citation>
    <scope>IDENTIFICATION</scope>
    <source>
        <strain evidence="3">isolate 1-1 / race 1 (BBBD)</strain>
    </source>
</reference>
<dbReference type="OrthoDB" id="2518734at2759"/>
<reference evidence="2" key="1">
    <citation type="submission" date="2009-11" db="EMBL/GenBank/DDBJ databases">
        <authorList>
            <consortium name="The Broad Institute Genome Sequencing Platform"/>
            <person name="Ward D."/>
            <person name="Feldgarden M."/>
            <person name="Earl A."/>
            <person name="Young S.K."/>
            <person name="Zeng Q."/>
            <person name="Koehrsen M."/>
            <person name="Alvarado L."/>
            <person name="Berlin A."/>
            <person name="Bochicchio J."/>
            <person name="Borenstein D."/>
            <person name="Chapman S.B."/>
            <person name="Chen Z."/>
            <person name="Engels R."/>
            <person name="Freedman E."/>
            <person name="Gellesch M."/>
            <person name="Goldberg J."/>
            <person name="Griggs A."/>
            <person name="Gujja S."/>
            <person name="Heilman E."/>
            <person name="Heiman D."/>
            <person name="Hepburn T."/>
            <person name="Howarth C."/>
            <person name="Jen D."/>
            <person name="Larson L."/>
            <person name="Lewis B."/>
            <person name="Mehta T."/>
            <person name="Park D."/>
            <person name="Pearson M."/>
            <person name="Roberts A."/>
            <person name="Saif S."/>
            <person name="Shea T."/>
            <person name="Shenoy N."/>
            <person name="Sisk P."/>
            <person name="Stolte C."/>
            <person name="Sykes S."/>
            <person name="Thomson T."/>
            <person name="Walk T."/>
            <person name="White J."/>
            <person name="Yandava C."/>
            <person name="Izard J."/>
            <person name="Baranova O.V."/>
            <person name="Blanton J.M."/>
            <person name="Tanner A.C."/>
            <person name="Dewhirst F.E."/>
            <person name="Haas B."/>
            <person name="Nusbaum C."/>
            <person name="Birren B."/>
        </authorList>
    </citation>
    <scope>NUCLEOTIDE SEQUENCE [LARGE SCALE GENOMIC DNA]</scope>
    <source>
        <strain evidence="2">1-1 BBBD Race 1</strain>
    </source>
</reference>
<organism evidence="3 4">
    <name type="scientific">Puccinia triticina (isolate 1-1 / race 1 (BBBD))</name>
    <name type="common">Brown leaf rust fungus</name>
    <dbReference type="NCBI Taxonomy" id="630390"/>
    <lineage>
        <taxon>Eukaryota</taxon>
        <taxon>Fungi</taxon>
        <taxon>Dikarya</taxon>
        <taxon>Basidiomycota</taxon>
        <taxon>Pucciniomycotina</taxon>
        <taxon>Pucciniomycetes</taxon>
        <taxon>Pucciniales</taxon>
        <taxon>Pucciniaceae</taxon>
        <taxon>Puccinia</taxon>
    </lineage>
</organism>
<reference evidence="3 4" key="3">
    <citation type="journal article" date="2017" name="G3 (Bethesda)">
        <title>Comparative analysis highlights variable genome content of wheat rusts and divergence of the mating loci.</title>
        <authorList>
            <person name="Cuomo C.A."/>
            <person name="Bakkeren G."/>
            <person name="Khalil H.B."/>
            <person name="Panwar V."/>
            <person name="Joly D."/>
            <person name="Linning R."/>
            <person name="Sakthikumar S."/>
            <person name="Song X."/>
            <person name="Adiconis X."/>
            <person name="Fan L."/>
            <person name="Goldberg J.M."/>
            <person name="Levin J.Z."/>
            <person name="Young S."/>
            <person name="Zeng Q."/>
            <person name="Anikster Y."/>
            <person name="Bruce M."/>
            <person name="Wang M."/>
            <person name="Yin C."/>
            <person name="McCallum B."/>
            <person name="Szabo L.J."/>
            <person name="Hulbert S."/>
            <person name="Chen X."/>
            <person name="Fellers J.P."/>
        </authorList>
    </citation>
    <scope>NUCLEOTIDE SEQUENCE</scope>
    <source>
        <strain evidence="4">Isolate 1-1 / race 1 (BBBD)</strain>
        <strain evidence="3">isolate 1-1 / race 1 (BBBD)</strain>
    </source>
</reference>
<gene>
    <name evidence="2" type="ORF">PTTG_10802</name>
</gene>
<dbReference type="Pfam" id="PF20515">
    <property type="entry name" value="2OG-FeII_Oxy_6"/>
    <property type="match status" value="1"/>
</dbReference>
<dbReference type="EnsemblFungi" id="PTTG_10802-t43_1">
    <property type="protein sequence ID" value="PTTG_10802-t43_1-p1"/>
    <property type="gene ID" value="PTTG_10802"/>
</dbReference>
<evidence type="ECO:0000259" key="1">
    <source>
        <dbReference type="Pfam" id="PF20515"/>
    </source>
</evidence>
<feature type="domain" description="Tet-like 2OG-Fe(II) oxygenase" evidence="1">
    <location>
        <begin position="155"/>
        <end position="368"/>
    </location>
</feature>
<accession>A0A0C4FC50</accession>
<dbReference type="VEuPathDB" id="FungiDB:PTTG_10802"/>
<proteinExistence type="predicted"/>
<keyword evidence="4" id="KW-1185">Reference proteome</keyword>
<name>A0A0C4FC50_PUCT1</name>
<dbReference type="Proteomes" id="UP000005240">
    <property type="component" value="Unassembled WGS sequence"/>
</dbReference>